<feature type="region of interest" description="Disordered" evidence="1">
    <location>
        <begin position="387"/>
        <end position="416"/>
    </location>
</feature>
<evidence type="ECO:0000313" key="2">
    <source>
        <dbReference type="EMBL" id="KAK1334955.1"/>
    </source>
</evidence>
<comment type="caution">
    <text evidence="2">The sequence shown here is derived from an EMBL/GenBank/DDBJ whole genome shotgun (WGS) entry which is preliminary data.</text>
</comment>
<dbReference type="EMBL" id="JAULJE010000014">
    <property type="protein sequence ID" value="KAK1334955.1"/>
    <property type="molecule type" value="Genomic_DNA"/>
</dbReference>
<name>A0AA40HQ76_CNENI</name>
<organism evidence="2 3">
    <name type="scientific">Cnephaeus nilssonii</name>
    <name type="common">Northern bat</name>
    <name type="synonym">Eptesicus nilssonii</name>
    <dbReference type="NCBI Taxonomy" id="3371016"/>
    <lineage>
        <taxon>Eukaryota</taxon>
        <taxon>Metazoa</taxon>
        <taxon>Chordata</taxon>
        <taxon>Craniata</taxon>
        <taxon>Vertebrata</taxon>
        <taxon>Euteleostomi</taxon>
        <taxon>Mammalia</taxon>
        <taxon>Eutheria</taxon>
        <taxon>Laurasiatheria</taxon>
        <taxon>Chiroptera</taxon>
        <taxon>Yangochiroptera</taxon>
        <taxon>Vespertilionidae</taxon>
        <taxon>Cnephaeus</taxon>
    </lineage>
</organism>
<feature type="compositionally biased region" description="Polar residues" evidence="1">
    <location>
        <begin position="266"/>
        <end position="278"/>
    </location>
</feature>
<evidence type="ECO:0000256" key="1">
    <source>
        <dbReference type="SAM" id="MobiDB-lite"/>
    </source>
</evidence>
<reference evidence="2" key="1">
    <citation type="submission" date="2023-06" db="EMBL/GenBank/DDBJ databases">
        <title>Reference genome for the Northern bat (Eptesicus nilssonii), a most northern bat species.</title>
        <authorList>
            <person name="Laine V.N."/>
            <person name="Pulliainen A.T."/>
            <person name="Lilley T.M."/>
        </authorList>
    </citation>
    <scope>NUCLEOTIDE SEQUENCE</scope>
    <source>
        <strain evidence="2">BLF_Eptnil</strain>
        <tissue evidence="2">Kidney</tissue>
    </source>
</reference>
<dbReference type="AlphaFoldDB" id="A0AA40HQ76"/>
<feature type="region of interest" description="Disordered" evidence="1">
    <location>
        <begin position="231"/>
        <end position="305"/>
    </location>
</feature>
<proteinExistence type="predicted"/>
<feature type="compositionally biased region" description="Basic residues" evidence="1">
    <location>
        <begin position="294"/>
        <end position="305"/>
    </location>
</feature>
<feature type="region of interest" description="Disordered" evidence="1">
    <location>
        <begin position="172"/>
        <end position="199"/>
    </location>
</feature>
<keyword evidence="3" id="KW-1185">Reference proteome</keyword>
<feature type="region of interest" description="Disordered" evidence="1">
    <location>
        <begin position="76"/>
        <end position="100"/>
    </location>
</feature>
<feature type="compositionally biased region" description="Low complexity" evidence="1">
    <location>
        <begin position="387"/>
        <end position="403"/>
    </location>
</feature>
<sequence>MKKGKFLMFVTRIRKPQGEREGGNHQPFATNYDIQTFIMDQTLPSSCSVMGAMPRRSRTFWSVRAGMLMSLWRNRCHQQRRKRQREKTKQEKGKGEGGRPKICFQRKALELEINKRPDRFGSVDGASACGLKGPGFDSGQGHVPWLRAHPQLRSPHGKWGTGGGCRGMQVVPDKAPTPPVAPHTEGNTQRGRSQRVGNCGGLLDGAPLTGQLPLLLDSLLERAAWMQRTRHLEGESGCYRKPEKPGKSTTTAPNEQLQTREHHSPSGASTWIQRSSTLPHGKTSRVSNAPVLRNIRRSSRRNHRLLSRETTLKEHLSSRKIRGKGGGGGQCKEADFWSHAFGSDPLKVMFLDPFHKLDFYPPSRPASTSRRRKGGRGKAAKVISQLRAPARSVASAPPGLLFPSSPPPPRIGSDSHIPSAFGSIPWGV</sequence>
<evidence type="ECO:0000313" key="3">
    <source>
        <dbReference type="Proteomes" id="UP001177744"/>
    </source>
</evidence>
<protein>
    <submittedName>
        <fullName evidence="2">Uncharacterized protein</fullName>
    </submittedName>
</protein>
<feature type="compositionally biased region" description="Polar residues" evidence="1">
    <location>
        <begin position="247"/>
        <end position="257"/>
    </location>
</feature>
<feature type="compositionally biased region" description="Basic and acidic residues" evidence="1">
    <location>
        <begin position="231"/>
        <end position="246"/>
    </location>
</feature>
<gene>
    <name evidence="2" type="ORF">QTO34_004528</name>
</gene>
<accession>A0AA40HQ76</accession>
<feature type="compositionally biased region" description="Basic and acidic residues" evidence="1">
    <location>
        <begin position="87"/>
        <end position="99"/>
    </location>
</feature>
<feature type="compositionally biased region" description="Basic residues" evidence="1">
    <location>
        <begin position="76"/>
        <end position="86"/>
    </location>
</feature>
<dbReference type="Proteomes" id="UP001177744">
    <property type="component" value="Unassembled WGS sequence"/>
</dbReference>